<reference evidence="6 7" key="1">
    <citation type="submission" date="2019-11" db="EMBL/GenBank/DDBJ databases">
        <authorList>
            <person name="Dong K."/>
        </authorList>
    </citation>
    <scope>NUCLEOTIDE SEQUENCE [LARGE SCALE GENOMIC DNA]</scope>
    <source>
        <strain evidence="6 7">JCM 17370</strain>
    </source>
</reference>
<dbReference type="GO" id="GO:0043565">
    <property type="term" value="F:sequence-specific DNA binding"/>
    <property type="evidence" value="ECO:0007669"/>
    <property type="project" value="TreeGrafter"/>
</dbReference>
<sequence>MRKLRRHIPSGNLLYVFDAAARLESFTRAADELNVTPAAVSHAIRQLEQCIGLPLFHRRHRQLTLNSDGARLRAAITSGLNHIEDAVEEIRASLTSTTVKVYAPISAGSYWFLPRLSRYPDPTTRIEMQLYNSDRNLDLPADGVSFAVTNGRADWAGHERHPFAREIITPVCSPAYLDRHGPLRAAPDLLAHPLLHLDASYHEGIVWDDFLRFVGVTPRQGQPGATYNNYILVMQAALTGAGIALGWQHSTDELLRSGALVPALPLSVNSGQHFSVVHRSERALTPRAQAVCDWCIAMRQAEDAEMDNPTTIRLSPGQLRR</sequence>
<dbReference type="GO" id="GO:0003700">
    <property type="term" value="F:DNA-binding transcription factor activity"/>
    <property type="evidence" value="ECO:0007669"/>
    <property type="project" value="InterPro"/>
</dbReference>
<proteinExistence type="inferred from homology"/>
<dbReference type="OrthoDB" id="9804958at2"/>
<evidence type="ECO:0000256" key="4">
    <source>
        <dbReference type="ARBA" id="ARBA00023163"/>
    </source>
</evidence>
<dbReference type="PANTHER" id="PTHR30537:SF74">
    <property type="entry name" value="HTH-TYPE TRANSCRIPTIONAL REGULATOR TRPI"/>
    <property type="match status" value="1"/>
</dbReference>
<dbReference type="Proteomes" id="UP000442533">
    <property type="component" value="Unassembled WGS sequence"/>
</dbReference>
<dbReference type="InterPro" id="IPR000847">
    <property type="entry name" value="LysR_HTH_N"/>
</dbReference>
<name>A0A844H4I1_9RHOB</name>
<dbReference type="PRINTS" id="PR00039">
    <property type="entry name" value="HTHLYSR"/>
</dbReference>
<evidence type="ECO:0000256" key="2">
    <source>
        <dbReference type="ARBA" id="ARBA00023015"/>
    </source>
</evidence>
<dbReference type="EMBL" id="WMIF01000007">
    <property type="protein sequence ID" value="MTH34370.1"/>
    <property type="molecule type" value="Genomic_DNA"/>
</dbReference>
<feature type="domain" description="HTH lysR-type" evidence="5">
    <location>
        <begin position="12"/>
        <end position="66"/>
    </location>
</feature>
<evidence type="ECO:0000256" key="3">
    <source>
        <dbReference type="ARBA" id="ARBA00023125"/>
    </source>
</evidence>
<dbReference type="PROSITE" id="PS50931">
    <property type="entry name" value="HTH_LYSR"/>
    <property type="match status" value="1"/>
</dbReference>
<evidence type="ECO:0000313" key="6">
    <source>
        <dbReference type="EMBL" id="MTH34370.1"/>
    </source>
</evidence>
<dbReference type="InterPro" id="IPR036390">
    <property type="entry name" value="WH_DNA-bd_sf"/>
</dbReference>
<keyword evidence="2" id="KW-0805">Transcription regulation</keyword>
<dbReference type="SUPFAM" id="SSF46785">
    <property type="entry name" value="Winged helix' DNA-binding domain"/>
    <property type="match status" value="1"/>
</dbReference>
<dbReference type="InterPro" id="IPR058163">
    <property type="entry name" value="LysR-type_TF_proteobact-type"/>
</dbReference>
<evidence type="ECO:0000259" key="5">
    <source>
        <dbReference type="PROSITE" id="PS50931"/>
    </source>
</evidence>
<evidence type="ECO:0000256" key="1">
    <source>
        <dbReference type="ARBA" id="ARBA00009437"/>
    </source>
</evidence>
<dbReference type="InterPro" id="IPR036388">
    <property type="entry name" value="WH-like_DNA-bd_sf"/>
</dbReference>
<dbReference type="Gene3D" id="3.40.190.10">
    <property type="entry name" value="Periplasmic binding protein-like II"/>
    <property type="match status" value="2"/>
</dbReference>
<dbReference type="InterPro" id="IPR005119">
    <property type="entry name" value="LysR_subst-bd"/>
</dbReference>
<evidence type="ECO:0000313" key="7">
    <source>
        <dbReference type="Proteomes" id="UP000442533"/>
    </source>
</evidence>
<gene>
    <name evidence="6" type="ORF">GL279_07130</name>
</gene>
<keyword evidence="4" id="KW-0804">Transcription</keyword>
<dbReference type="SUPFAM" id="SSF53850">
    <property type="entry name" value="Periplasmic binding protein-like II"/>
    <property type="match status" value="1"/>
</dbReference>
<dbReference type="Gene3D" id="1.10.10.10">
    <property type="entry name" value="Winged helix-like DNA-binding domain superfamily/Winged helix DNA-binding domain"/>
    <property type="match status" value="1"/>
</dbReference>
<dbReference type="GO" id="GO:0006351">
    <property type="term" value="P:DNA-templated transcription"/>
    <property type="evidence" value="ECO:0007669"/>
    <property type="project" value="TreeGrafter"/>
</dbReference>
<dbReference type="PANTHER" id="PTHR30537">
    <property type="entry name" value="HTH-TYPE TRANSCRIPTIONAL REGULATOR"/>
    <property type="match status" value="1"/>
</dbReference>
<dbReference type="Pfam" id="PF03466">
    <property type="entry name" value="LysR_substrate"/>
    <property type="match status" value="1"/>
</dbReference>
<keyword evidence="3" id="KW-0238">DNA-binding</keyword>
<dbReference type="Pfam" id="PF00126">
    <property type="entry name" value="HTH_1"/>
    <property type="match status" value="1"/>
</dbReference>
<organism evidence="6 7">
    <name type="scientific">Paracoccus limosus</name>
    <dbReference type="NCBI Taxonomy" id="913252"/>
    <lineage>
        <taxon>Bacteria</taxon>
        <taxon>Pseudomonadati</taxon>
        <taxon>Pseudomonadota</taxon>
        <taxon>Alphaproteobacteria</taxon>
        <taxon>Rhodobacterales</taxon>
        <taxon>Paracoccaceae</taxon>
        <taxon>Paracoccus</taxon>
    </lineage>
</organism>
<keyword evidence="7" id="KW-1185">Reference proteome</keyword>
<accession>A0A844H4I1</accession>
<dbReference type="RefSeq" id="WP_155063931.1">
    <property type="nucleotide sequence ID" value="NZ_WMIF01000007.1"/>
</dbReference>
<protein>
    <submittedName>
        <fullName evidence="6">LysR family transcriptional regulator</fullName>
    </submittedName>
</protein>
<dbReference type="AlphaFoldDB" id="A0A844H4I1"/>
<comment type="similarity">
    <text evidence="1">Belongs to the LysR transcriptional regulatory family.</text>
</comment>
<comment type="caution">
    <text evidence="6">The sequence shown here is derived from an EMBL/GenBank/DDBJ whole genome shotgun (WGS) entry which is preliminary data.</text>
</comment>
<dbReference type="CDD" id="cd08432">
    <property type="entry name" value="PBP2_GcdR_TrpI_HvrB_AmpR_like"/>
    <property type="match status" value="1"/>
</dbReference>